<proteinExistence type="inferred from homology"/>
<organism evidence="4 5">
    <name type="scientific">Iris pallida</name>
    <name type="common">Sweet iris</name>
    <dbReference type="NCBI Taxonomy" id="29817"/>
    <lineage>
        <taxon>Eukaryota</taxon>
        <taxon>Viridiplantae</taxon>
        <taxon>Streptophyta</taxon>
        <taxon>Embryophyta</taxon>
        <taxon>Tracheophyta</taxon>
        <taxon>Spermatophyta</taxon>
        <taxon>Magnoliopsida</taxon>
        <taxon>Liliopsida</taxon>
        <taxon>Asparagales</taxon>
        <taxon>Iridaceae</taxon>
        <taxon>Iridoideae</taxon>
        <taxon>Irideae</taxon>
        <taxon>Iris</taxon>
    </lineage>
</organism>
<dbReference type="EMBL" id="JANAVB010042020">
    <property type="protein sequence ID" value="KAJ6794907.1"/>
    <property type="molecule type" value="Genomic_DNA"/>
</dbReference>
<reference evidence="4" key="1">
    <citation type="journal article" date="2023" name="GigaByte">
        <title>Genome assembly of the bearded iris, Iris pallida Lam.</title>
        <authorList>
            <person name="Bruccoleri R.E."/>
            <person name="Oakeley E.J."/>
            <person name="Faust A.M.E."/>
            <person name="Altorfer M."/>
            <person name="Dessus-Babus S."/>
            <person name="Burckhardt D."/>
            <person name="Oertli M."/>
            <person name="Naumann U."/>
            <person name="Petersen F."/>
            <person name="Wong J."/>
        </authorList>
    </citation>
    <scope>NUCLEOTIDE SEQUENCE</scope>
    <source>
        <strain evidence="4">GSM-AAB239-AS_SAM_17_03QT</strain>
    </source>
</reference>
<dbReference type="Gene3D" id="1.25.40.10">
    <property type="entry name" value="Tetratricopeptide repeat domain"/>
    <property type="match status" value="2"/>
</dbReference>
<sequence length="511" mass="58729">MLSFRRLRLGLSALQSRHLSAETSASASRKRAGGSGERDTLGKRLLSLVYPKRSAVIVLRKWAEEGKGAPQKYQLNRVVRELRKYRRYKHALEICEWMTTRPEIKLLPGDYAVHLDLVAKVRGLASAEKFYEDLPERMKGQSTCTALLHTYVQSKLSCKAEALMEQMSAHGLLRCPLPYNHMLSLYVSTGELDKVEDMVKELKKNAIPDVFTYNLWLSACASKDNMKGAEKVLSEMNDRKITADWVTYSTLASIYIRAGCHKKAKEALEEMEKRVSQKDRTAYSSLISLHASLSDRENVNRIWNKMRSMYRKMSDVEYKCMLSSLTKLGDIKEAESMYDEWESVSGTRDSRVPNILLAFYVKHRMIDKAESFHECTVKAGVEPSYSTWELLAWGHLREKRMDRVLDCMKKALSSLERWQPDNRIVRAVFDRLEKQGEVGGAEQFLVMLRDAGHVNTEIYNSLLRTYAKACKMPLIVDERMRSDNVKPDEETRRLLEQTSRFCVATDVSTLM</sequence>
<comment type="caution">
    <text evidence="4">The sequence shown here is derived from an EMBL/GenBank/DDBJ whole genome shotgun (WGS) entry which is preliminary data.</text>
</comment>
<feature type="repeat" description="PPR" evidence="3">
    <location>
        <begin position="209"/>
        <end position="243"/>
    </location>
</feature>
<reference evidence="4" key="2">
    <citation type="submission" date="2023-04" db="EMBL/GenBank/DDBJ databases">
        <authorList>
            <person name="Bruccoleri R.E."/>
            <person name="Oakeley E.J."/>
            <person name="Faust A.-M."/>
            <person name="Dessus-Babus S."/>
            <person name="Altorfer M."/>
            <person name="Burckhardt D."/>
            <person name="Oertli M."/>
            <person name="Naumann U."/>
            <person name="Petersen F."/>
            <person name="Wong J."/>
        </authorList>
    </citation>
    <scope>NUCLEOTIDE SEQUENCE</scope>
    <source>
        <strain evidence="4">GSM-AAB239-AS_SAM_17_03QT</strain>
        <tissue evidence="4">Leaf</tissue>
    </source>
</reference>
<dbReference type="AlphaFoldDB" id="A0AAX6DSW5"/>
<evidence type="ECO:0000313" key="4">
    <source>
        <dbReference type="EMBL" id="KAJ6794907.1"/>
    </source>
</evidence>
<dbReference type="NCBIfam" id="TIGR00756">
    <property type="entry name" value="PPR"/>
    <property type="match status" value="3"/>
</dbReference>
<dbReference type="PANTHER" id="PTHR45717">
    <property type="entry name" value="OS12G0527900 PROTEIN"/>
    <property type="match status" value="1"/>
</dbReference>
<keyword evidence="5" id="KW-1185">Reference proteome</keyword>
<evidence type="ECO:0000256" key="1">
    <source>
        <dbReference type="ARBA" id="ARBA00007626"/>
    </source>
</evidence>
<feature type="repeat" description="PPR" evidence="3">
    <location>
        <begin position="244"/>
        <end position="274"/>
    </location>
</feature>
<dbReference type="GO" id="GO:0005739">
    <property type="term" value="C:mitochondrion"/>
    <property type="evidence" value="ECO:0007669"/>
    <property type="project" value="TreeGrafter"/>
</dbReference>
<comment type="similarity">
    <text evidence="1">Belongs to the PPR family. P subfamily.</text>
</comment>
<name>A0AAX6DSW5_IRIPA</name>
<dbReference type="Proteomes" id="UP001140949">
    <property type="component" value="Unassembled WGS sequence"/>
</dbReference>
<dbReference type="PANTHER" id="PTHR45717:SF45">
    <property type="entry name" value="OS12G0527900 PROTEIN"/>
    <property type="match status" value="1"/>
</dbReference>
<dbReference type="Pfam" id="PF13041">
    <property type="entry name" value="PPR_2"/>
    <property type="match status" value="1"/>
</dbReference>
<keyword evidence="2" id="KW-0677">Repeat</keyword>
<evidence type="ECO:0000256" key="3">
    <source>
        <dbReference type="PROSITE-ProRule" id="PRU00708"/>
    </source>
</evidence>
<dbReference type="FunFam" id="1.25.40.10:FF:000253">
    <property type="entry name" value="Pentatricopeptide repeat-containing protein"/>
    <property type="match status" value="1"/>
</dbReference>
<gene>
    <name evidence="4" type="ORF">M6B38_228365</name>
</gene>
<dbReference type="InterPro" id="IPR002885">
    <property type="entry name" value="PPR_rpt"/>
</dbReference>
<dbReference type="InterPro" id="IPR011990">
    <property type="entry name" value="TPR-like_helical_dom_sf"/>
</dbReference>
<dbReference type="FunFam" id="1.25.40.10:FF:000651">
    <property type="entry name" value="Pentatricopeptide repeat-containing protein mitochondrial"/>
    <property type="match status" value="1"/>
</dbReference>
<evidence type="ECO:0000256" key="2">
    <source>
        <dbReference type="ARBA" id="ARBA00022737"/>
    </source>
</evidence>
<dbReference type="GO" id="GO:0003729">
    <property type="term" value="F:mRNA binding"/>
    <property type="evidence" value="ECO:0007669"/>
    <property type="project" value="UniProtKB-ARBA"/>
</dbReference>
<dbReference type="PROSITE" id="PS51375">
    <property type="entry name" value="PPR"/>
    <property type="match status" value="2"/>
</dbReference>
<protein>
    <submittedName>
        <fullName evidence="4">Pentatricopeptide repeat-containing protein, mitochondrial</fullName>
    </submittedName>
</protein>
<evidence type="ECO:0000313" key="5">
    <source>
        <dbReference type="Proteomes" id="UP001140949"/>
    </source>
</evidence>
<accession>A0AAX6DSW5</accession>
<dbReference type="Pfam" id="PF01535">
    <property type="entry name" value="PPR"/>
    <property type="match status" value="2"/>
</dbReference>